<evidence type="ECO:0000313" key="2">
    <source>
        <dbReference type="Proteomes" id="UP001151760"/>
    </source>
</evidence>
<organism evidence="1 2">
    <name type="scientific">Tanacetum coccineum</name>
    <dbReference type="NCBI Taxonomy" id="301880"/>
    <lineage>
        <taxon>Eukaryota</taxon>
        <taxon>Viridiplantae</taxon>
        <taxon>Streptophyta</taxon>
        <taxon>Embryophyta</taxon>
        <taxon>Tracheophyta</taxon>
        <taxon>Spermatophyta</taxon>
        <taxon>Magnoliopsida</taxon>
        <taxon>eudicotyledons</taxon>
        <taxon>Gunneridae</taxon>
        <taxon>Pentapetalae</taxon>
        <taxon>asterids</taxon>
        <taxon>campanulids</taxon>
        <taxon>Asterales</taxon>
        <taxon>Asteraceae</taxon>
        <taxon>Asteroideae</taxon>
        <taxon>Anthemideae</taxon>
        <taxon>Anthemidinae</taxon>
        <taxon>Tanacetum</taxon>
    </lineage>
</organism>
<protein>
    <submittedName>
        <fullName evidence="1">Uncharacterized protein</fullName>
    </submittedName>
</protein>
<name>A0ABQ5CQ02_9ASTR</name>
<dbReference type="Proteomes" id="UP001151760">
    <property type="component" value="Unassembled WGS sequence"/>
</dbReference>
<evidence type="ECO:0000313" key="1">
    <source>
        <dbReference type="EMBL" id="GJT29175.1"/>
    </source>
</evidence>
<keyword evidence="2" id="KW-1185">Reference proteome</keyword>
<accession>A0ABQ5CQ02</accession>
<comment type="caution">
    <text evidence="1">The sequence shown here is derived from an EMBL/GenBank/DDBJ whole genome shotgun (WGS) entry which is preliminary data.</text>
</comment>
<reference evidence="1" key="2">
    <citation type="submission" date="2022-01" db="EMBL/GenBank/DDBJ databases">
        <authorList>
            <person name="Yamashiro T."/>
            <person name="Shiraishi A."/>
            <person name="Satake H."/>
            <person name="Nakayama K."/>
        </authorList>
    </citation>
    <scope>NUCLEOTIDE SEQUENCE</scope>
</reference>
<gene>
    <name evidence="1" type="ORF">Tco_0909450</name>
</gene>
<reference evidence="1" key="1">
    <citation type="journal article" date="2022" name="Int. J. Mol. Sci.">
        <title>Draft Genome of Tanacetum Coccineum: Genomic Comparison of Closely Related Tanacetum-Family Plants.</title>
        <authorList>
            <person name="Yamashiro T."/>
            <person name="Shiraishi A."/>
            <person name="Nakayama K."/>
            <person name="Satake H."/>
        </authorList>
    </citation>
    <scope>NUCLEOTIDE SEQUENCE</scope>
</reference>
<sequence length="133" mass="15739">MEANVNSNYNLYLDISRIFNNAGMNNNETIQDEPKLMGDDDDDIGYLEDYLIQKDPPDYVNEEEERSQYGVSWFMDMAYRLPVQFYVSYCFLTDEYPESCMYPDAFITHILVHIRKMEDHTEQISEEFSGLIL</sequence>
<dbReference type="EMBL" id="BQNB010014522">
    <property type="protein sequence ID" value="GJT29175.1"/>
    <property type="molecule type" value="Genomic_DNA"/>
</dbReference>
<proteinExistence type="predicted"/>